<dbReference type="GeneID" id="24101522"/>
<dbReference type="Proteomes" id="UP000006352">
    <property type="component" value="Unassembled WGS sequence"/>
</dbReference>
<accession>J4I3H7</accession>
<name>J4I3H7_9APHY</name>
<dbReference type="EMBL" id="HE797419">
    <property type="protein sequence ID" value="CCM06622.1"/>
    <property type="molecule type" value="Genomic_DNA"/>
</dbReference>
<dbReference type="AlphaFoldDB" id="J4I3H7"/>
<sequence length="60" mass="6656">MAKPIPTLDDPDKYYALDDDEITFFKSQTGINDDAALKSHILHVQAQAYEVCTRILASGT</sequence>
<gene>
    <name evidence="1" type="ORF">FIBRA_08902</name>
</gene>
<keyword evidence="2" id="KW-1185">Reference proteome</keyword>
<protein>
    <submittedName>
        <fullName evidence="1">Uncharacterized protein</fullName>
    </submittedName>
</protein>
<reference evidence="1 2" key="1">
    <citation type="journal article" date="2012" name="Appl. Environ. Microbiol.">
        <title>Short-read sequencing for genomic analysis of the brown rot fungus Fibroporia radiculosa.</title>
        <authorList>
            <person name="Tang J.D."/>
            <person name="Perkins A.D."/>
            <person name="Sonstegard T.S."/>
            <person name="Schroeder S.G."/>
            <person name="Burgess S.C."/>
            <person name="Diehl S.V."/>
        </authorList>
    </citation>
    <scope>NUCLEOTIDE SEQUENCE [LARGE SCALE GENOMIC DNA]</scope>
    <source>
        <strain evidence="1 2">TFFH 294</strain>
    </source>
</reference>
<dbReference type="OrthoDB" id="2094832at2759"/>
<dbReference type="HOGENOM" id="CLU_2941720_0_0_1"/>
<proteinExistence type="predicted"/>
<evidence type="ECO:0000313" key="2">
    <source>
        <dbReference type="Proteomes" id="UP000006352"/>
    </source>
</evidence>
<dbReference type="RefSeq" id="XP_012185905.1">
    <property type="nucleotide sequence ID" value="XM_012330515.1"/>
</dbReference>
<evidence type="ECO:0000313" key="1">
    <source>
        <dbReference type="EMBL" id="CCM06622.1"/>
    </source>
</evidence>
<dbReference type="InParanoid" id="J4I3H7"/>
<organism evidence="1 2">
    <name type="scientific">Fibroporia radiculosa</name>
    <dbReference type="NCBI Taxonomy" id="599839"/>
    <lineage>
        <taxon>Eukaryota</taxon>
        <taxon>Fungi</taxon>
        <taxon>Dikarya</taxon>
        <taxon>Basidiomycota</taxon>
        <taxon>Agaricomycotina</taxon>
        <taxon>Agaricomycetes</taxon>
        <taxon>Polyporales</taxon>
        <taxon>Fibroporiaceae</taxon>
        <taxon>Fibroporia</taxon>
    </lineage>
</organism>